<dbReference type="AlphaFoldDB" id="A0A1B2DXV8"/>
<evidence type="ECO:0000313" key="1">
    <source>
        <dbReference type="EMBL" id="ANY72568.1"/>
    </source>
</evidence>
<reference evidence="1" key="1">
    <citation type="submission" date="2016-08" db="EMBL/GenBank/DDBJ databases">
        <title>Complete Genome Seqeunce of Paenibacillus sp. nov. IHBB 9852 from high altitute lake of Indian trans-Himalayas.</title>
        <authorList>
            <person name="Kiran S."/>
            <person name="Swarnkar M.K."/>
            <person name="Rana A."/>
            <person name="Tewari R."/>
            <person name="Gulati A."/>
        </authorList>
    </citation>
    <scope>NUCLEOTIDE SEQUENCE [LARGE SCALE GENOMIC DNA]</scope>
    <source>
        <strain evidence="1">IHBB 9852</strain>
    </source>
</reference>
<dbReference type="RefSeq" id="WP_099477235.1">
    <property type="nucleotide sequence ID" value="NZ_CP016809.1"/>
</dbReference>
<dbReference type="KEGG" id="pib:BBD41_08220"/>
<dbReference type="InterPro" id="IPR023393">
    <property type="entry name" value="START-like_dom_sf"/>
</dbReference>
<dbReference type="EMBL" id="CP016809">
    <property type="protein sequence ID" value="ANY72568.1"/>
    <property type="molecule type" value="Genomic_DNA"/>
</dbReference>
<organism evidence="1">
    <name type="scientific">Paenibacillus ihbetae</name>
    <dbReference type="NCBI Taxonomy" id="1870820"/>
    <lineage>
        <taxon>Bacteria</taxon>
        <taxon>Bacillati</taxon>
        <taxon>Bacillota</taxon>
        <taxon>Bacilli</taxon>
        <taxon>Bacillales</taxon>
        <taxon>Paenibacillaceae</taxon>
        <taxon>Paenibacillus</taxon>
    </lineage>
</organism>
<sequence>MLGRSNRKDIASRIVKAPPHAVYEAFMDPEALVAWLPPQGMQAGLTHSMPGKAALNATYMPDNSVADQAKEK</sequence>
<dbReference type="GeneID" id="48308225"/>
<dbReference type="Gene3D" id="3.30.530.20">
    <property type="match status" value="1"/>
</dbReference>
<dbReference type="SUPFAM" id="SSF55961">
    <property type="entry name" value="Bet v1-like"/>
    <property type="match status" value="1"/>
</dbReference>
<accession>A0A1B2DXV8</accession>
<proteinExistence type="predicted"/>
<protein>
    <recommendedName>
        <fullName evidence="2">ATPase</fullName>
    </recommendedName>
</protein>
<name>A0A1B2DXV8_9BACL</name>
<evidence type="ECO:0008006" key="2">
    <source>
        <dbReference type="Google" id="ProtNLM"/>
    </source>
</evidence>
<gene>
    <name evidence="1" type="ORF">BBD41_08220</name>
</gene>